<dbReference type="PRINTS" id="PR01652">
    <property type="entry name" value="SHAPEPROTEIN"/>
</dbReference>
<dbReference type="GeneID" id="66579246"/>
<dbReference type="GO" id="GO:0005524">
    <property type="term" value="F:ATP binding"/>
    <property type="evidence" value="ECO:0007669"/>
    <property type="project" value="UniProtKB-KW"/>
</dbReference>
<evidence type="ECO:0000256" key="6">
    <source>
        <dbReference type="ARBA" id="ARBA00023458"/>
    </source>
</evidence>
<dbReference type="AlphaFoldDB" id="A0A395W7P6"/>
<organism evidence="7 8">
    <name type="scientific">Holdemanella biformis</name>
    <dbReference type="NCBI Taxonomy" id="1735"/>
    <lineage>
        <taxon>Bacteria</taxon>
        <taxon>Bacillati</taxon>
        <taxon>Bacillota</taxon>
        <taxon>Erysipelotrichia</taxon>
        <taxon>Erysipelotrichales</taxon>
        <taxon>Erysipelotrichaceae</taxon>
        <taxon>Holdemanella</taxon>
    </lineage>
</organism>
<protein>
    <submittedName>
        <fullName evidence="7">ATPase</fullName>
    </submittedName>
</protein>
<sequence>MIRMGIDLGTNYIRLCTQEDGLLYNEPCMVALDNQNHVLGIGEDAKDMIGSADSNVRIISPLRENPINFDALDILLEQLLYEHKAFKMFQKTILLVSYPTSFSEKSCQILKEHLEDLGAYRVYFEQEIWIAAIGAKLDLFLPVASCVLNIGSSNCDIALFLNGKMEKKARCNVSGITINIALKNWLTNSYNINVSNKQIEKIKRKLGQVNIQQNPKSLEIVGMDKNSHVLKSIIINENQIVGVLTPLVQQWANWILQFLSNLPITAQQDVKTRGIVCCGGSMLLSGLPTYLQNTIGCPIFVTDDPLNTVSAGLMILLSRMDD</sequence>
<comment type="subcellular location">
    <subcellularLocation>
        <location evidence="1">Cytoplasm</location>
    </subcellularLocation>
</comment>
<comment type="similarity">
    <text evidence="6">Belongs to the FtsA/MreB family.</text>
</comment>
<dbReference type="InterPro" id="IPR056546">
    <property type="entry name" value="MreB_MamK-like"/>
</dbReference>
<gene>
    <name evidence="7" type="ORF">DWW32_05920</name>
</gene>
<dbReference type="PANTHER" id="PTHR42749:SF1">
    <property type="entry name" value="CELL SHAPE-DETERMINING PROTEIN MREB"/>
    <property type="match status" value="1"/>
</dbReference>
<dbReference type="InterPro" id="IPR004753">
    <property type="entry name" value="MreB"/>
</dbReference>
<evidence type="ECO:0000256" key="3">
    <source>
        <dbReference type="ARBA" id="ARBA00022741"/>
    </source>
</evidence>
<dbReference type="SUPFAM" id="SSF53067">
    <property type="entry name" value="Actin-like ATPase domain"/>
    <property type="match status" value="2"/>
</dbReference>
<keyword evidence="5" id="KW-0133">Cell shape</keyword>
<dbReference type="EMBL" id="QRYQ01000009">
    <property type="protein sequence ID" value="RGU91758.1"/>
    <property type="molecule type" value="Genomic_DNA"/>
</dbReference>
<accession>A0A395W7P6</accession>
<name>A0A395W7P6_9FIRM</name>
<dbReference type="RefSeq" id="WP_118325107.1">
    <property type="nucleotide sequence ID" value="NZ_QRYH01000006.1"/>
</dbReference>
<keyword evidence="4" id="KW-0067">ATP-binding</keyword>
<evidence type="ECO:0000313" key="8">
    <source>
        <dbReference type="Proteomes" id="UP000265489"/>
    </source>
</evidence>
<dbReference type="GO" id="GO:0005737">
    <property type="term" value="C:cytoplasm"/>
    <property type="evidence" value="ECO:0007669"/>
    <property type="project" value="UniProtKB-SubCell"/>
</dbReference>
<keyword evidence="2" id="KW-0963">Cytoplasm</keyword>
<keyword evidence="3" id="KW-0547">Nucleotide-binding</keyword>
<dbReference type="PANTHER" id="PTHR42749">
    <property type="entry name" value="CELL SHAPE-DETERMINING PROTEIN MREB"/>
    <property type="match status" value="1"/>
</dbReference>
<reference evidence="7 8" key="1">
    <citation type="submission" date="2018-08" db="EMBL/GenBank/DDBJ databases">
        <title>A genome reference for cultivated species of the human gut microbiota.</title>
        <authorList>
            <person name="Zou Y."/>
            <person name="Xue W."/>
            <person name="Luo G."/>
        </authorList>
    </citation>
    <scope>NUCLEOTIDE SEQUENCE [LARGE SCALE GENOMIC DNA]</scope>
    <source>
        <strain evidence="7 8">AF15-20</strain>
    </source>
</reference>
<evidence type="ECO:0000256" key="2">
    <source>
        <dbReference type="ARBA" id="ARBA00022490"/>
    </source>
</evidence>
<dbReference type="GO" id="GO:0000902">
    <property type="term" value="P:cell morphogenesis"/>
    <property type="evidence" value="ECO:0007669"/>
    <property type="project" value="InterPro"/>
</dbReference>
<dbReference type="Proteomes" id="UP000265489">
    <property type="component" value="Unassembled WGS sequence"/>
</dbReference>
<evidence type="ECO:0000313" key="7">
    <source>
        <dbReference type="EMBL" id="RGU91758.1"/>
    </source>
</evidence>
<evidence type="ECO:0000256" key="4">
    <source>
        <dbReference type="ARBA" id="ARBA00022840"/>
    </source>
</evidence>
<dbReference type="Pfam" id="PF06723">
    <property type="entry name" value="MreB_Mbl"/>
    <property type="match status" value="1"/>
</dbReference>
<dbReference type="Gene3D" id="3.30.420.40">
    <property type="match status" value="2"/>
</dbReference>
<evidence type="ECO:0000256" key="5">
    <source>
        <dbReference type="ARBA" id="ARBA00022960"/>
    </source>
</evidence>
<evidence type="ECO:0000256" key="1">
    <source>
        <dbReference type="ARBA" id="ARBA00004496"/>
    </source>
</evidence>
<dbReference type="GO" id="GO:0008360">
    <property type="term" value="P:regulation of cell shape"/>
    <property type="evidence" value="ECO:0007669"/>
    <property type="project" value="UniProtKB-KW"/>
</dbReference>
<comment type="caution">
    <text evidence="7">The sequence shown here is derived from an EMBL/GenBank/DDBJ whole genome shotgun (WGS) entry which is preliminary data.</text>
</comment>
<dbReference type="InterPro" id="IPR043129">
    <property type="entry name" value="ATPase_NBD"/>
</dbReference>
<proteinExistence type="inferred from homology"/>